<evidence type="ECO:0000313" key="1">
    <source>
        <dbReference type="EMBL" id="KAJ8013385.1"/>
    </source>
</evidence>
<evidence type="ECO:0000313" key="2">
    <source>
        <dbReference type="Proteomes" id="UP001157502"/>
    </source>
</evidence>
<keyword evidence="2" id="KW-1185">Reference proteome</keyword>
<dbReference type="EMBL" id="CM055731">
    <property type="protein sequence ID" value="KAJ8013385.1"/>
    <property type="molecule type" value="Genomic_DNA"/>
</dbReference>
<comment type="caution">
    <text evidence="1">The sequence shown here is derived from an EMBL/GenBank/DDBJ whole genome shotgun (WGS) entry which is preliminary data.</text>
</comment>
<organism evidence="1 2">
    <name type="scientific">Dallia pectoralis</name>
    <name type="common">Alaska blackfish</name>
    <dbReference type="NCBI Taxonomy" id="75939"/>
    <lineage>
        <taxon>Eukaryota</taxon>
        <taxon>Metazoa</taxon>
        <taxon>Chordata</taxon>
        <taxon>Craniata</taxon>
        <taxon>Vertebrata</taxon>
        <taxon>Euteleostomi</taxon>
        <taxon>Actinopterygii</taxon>
        <taxon>Neopterygii</taxon>
        <taxon>Teleostei</taxon>
        <taxon>Protacanthopterygii</taxon>
        <taxon>Esociformes</taxon>
        <taxon>Umbridae</taxon>
        <taxon>Dallia</taxon>
    </lineage>
</organism>
<dbReference type="Proteomes" id="UP001157502">
    <property type="component" value="Chromosome 4"/>
</dbReference>
<name>A0ACC2HCF8_DALPE</name>
<gene>
    <name evidence="1" type="ORF">DPEC_G00052720</name>
</gene>
<protein>
    <submittedName>
        <fullName evidence="1">Uncharacterized protein</fullName>
    </submittedName>
</protein>
<proteinExistence type="predicted"/>
<sequence>MVSPSSDPGPSPLITSTHEPVVQVRDGGWEADGKQEEGSHGPPTMTETPPSLRRAEGPAPGLCQEHHAPTLLMMS</sequence>
<reference evidence="1" key="1">
    <citation type="submission" date="2021-05" db="EMBL/GenBank/DDBJ databases">
        <authorList>
            <person name="Pan Q."/>
            <person name="Jouanno E."/>
            <person name="Zahm M."/>
            <person name="Klopp C."/>
            <person name="Cabau C."/>
            <person name="Louis A."/>
            <person name="Berthelot C."/>
            <person name="Parey E."/>
            <person name="Roest Crollius H."/>
            <person name="Montfort J."/>
            <person name="Robinson-Rechavi M."/>
            <person name="Bouchez O."/>
            <person name="Lampietro C."/>
            <person name="Lopez Roques C."/>
            <person name="Donnadieu C."/>
            <person name="Postlethwait J."/>
            <person name="Bobe J."/>
            <person name="Dillon D."/>
            <person name="Chandos A."/>
            <person name="von Hippel F."/>
            <person name="Guiguen Y."/>
        </authorList>
    </citation>
    <scope>NUCLEOTIDE SEQUENCE</scope>
    <source>
        <strain evidence="1">YG-Jan2019</strain>
    </source>
</reference>
<accession>A0ACC2HCF8</accession>